<evidence type="ECO:0000313" key="1">
    <source>
        <dbReference type="EMBL" id="JAH34757.1"/>
    </source>
</evidence>
<protein>
    <submittedName>
        <fullName evidence="1">Uncharacterized protein</fullName>
    </submittedName>
</protein>
<name>A0A0E9S0R2_ANGAN</name>
<dbReference type="AlphaFoldDB" id="A0A0E9S0R2"/>
<reference evidence="1" key="1">
    <citation type="submission" date="2014-11" db="EMBL/GenBank/DDBJ databases">
        <authorList>
            <person name="Amaro Gonzalez C."/>
        </authorList>
    </citation>
    <scope>NUCLEOTIDE SEQUENCE</scope>
</reference>
<proteinExistence type="predicted"/>
<sequence>MLALIAMKCEMAVARKLDTVVMFYFYAQEPEMSYIIVPYIDNLLVLFYCQC</sequence>
<reference evidence="1" key="2">
    <citation type="journal article" date="2015" name="Fish Shellfish Immunol.">
        <title>Early steps in the European eel (Anguilla anguilla)-Vibrio vulnificus interaction in the gills: Role of the RtxA13 toxin.</title>
        <authorList>
            <person name="Callol A."/>
            <person name="Pajuelo D."/>
            <person name="Ebbesson L."/>
            <person name="Teles M."/>
            <person name="MacKenzie S."/>
            <person name="Amaro C."/>
        </authorList>
    </citation>
    <scope>NUCLEOTIDE SEQUENCE</scope>
</reference>
<dbReference type="EMBL" id="GBXM01073820">
    <property type="protein sequence ID" value="JAH34757.1"/>
    <property type="molecule type" value="Transcribed_RNA"/>
</dbReference>
<organism evidence="1">
    <name type="scientific">Anguilla anguilla</name>
    <name type="common">European freshwater eel</name>
    <name type="synonym">Muraena anguilla</name>
    <dbReference type="NCBI Taxonomy" id="7936"/>
    <lineage>
        <taxon>Eukaryota</taxon>
        <taxon>Metazoa</taxon>
        <taxon>Chordata</taxon>
        <taxon>Craniata</taxon>
        <taxon>Vertebrata</taxon>
        <taxon>Euteleostomi</taxon>
        <taxon>Actinopterygii</taxon>
        <taxon>Neopterygii</taxon>
        <taxon>Teleostei</taxon>
        <taxon>Anguilliformes</taxon>
        <taxon>Anguillidae</taxon>
        <taxon>Anguilla</taxon>
    </lineage>
</organism>
<accession>A0A0E9S0R2</accession>